<evidence type="ECO:0000256" key="11">
    <source>
        <dbReference type="ARBA" id="ARBA00023242"/>
    </source>
</evidence>
<comment type="subcellular location">
    <subcellularLocation>
        <location evidence="2">Nucleus</location>
    </subcellularLocation>
</comment>
<sequence>MQSRRRTGRKRPGFCVAVGREKVTFEDVVVDFTWGKWGWLKPAQRTLYCDVMLETFRLLVSVGHWFLKPDIISLLVQEAEPWAVDSGVPQSVCPDLETRPKVKLSAPKQGISEEESTRVVLVERFLWNGLWYCKGEVTKGCWEWSREFLESYVVQVAFTSEDTLTQEQWQGNEFGENLSLSPNLTTQPVTPKRCGPHTWGIHGKMEKPDSKLNALQKTYAKEKPYKCQECGKAFSHSSALVEHHRTHTGERPYECHECGKAFRNSSALTKHQRIHTGEKPYKCTQCGRTFNQIAPLIQHQRTHTGEKPYECSECGKSFSFRSSFSQHERTHTGEKPYECSECGKAFRQSIHLTQHLRIHTGEKPYQCGECGKAFTHSSSLTKHQRTHTG</sequence>
<organism evidence="15 16">
    <name type="scientific">Prolemur simus</name>
    <name type="common">Greater bamboo lemur</name>
    <name type="synonym">Hapalemur simus</name>
    <dbReference type="NCBI Taxonomy" id="1328070"/>
    <lineage>
        <taxon>Eukaryota</taxon>
        <taxon>Metazoa</taxon>
        <taxon>Chordata</taxon>
        <taxon>Craniata</taxon>
        <taxon>Vertebrata</taxon>
        <taxon>Euteleostomi</taxon>
        <taxon>Mammalia</taxon>
        <taxon>Eutheria</taxon>
        <taxon>Euarchontoglires</taxon>
        <taxon>Primates</taxon>
        <taxon>Strepsirrhini</taxon>
        <taxon>Lemuriformes</taxon>
        <taxon>Lemuridae</taxon>
        <taxon>Prolemur</taxon>
    </lineage>
</organism>
<accession>A0A8C9A182</accession>
<evidence type="ECO:0000256" key="12">
    <source>
        <dbReference type="PROSITE-ProRule" id="PRU00042"/>
    </source>
</evidence>
<evidence type="ECO:0000256" key="2">
    <source>
        <dbReference type="ARBA" id="ARBA00004123"/>
    </source>
</evidence>
<dbReference type="InterPro" id="IPR036236">
    <property type="entry name" value="Znf_C2H2_sf"/>
</dbReference>
<dbReference type="InterPro" id="IPR013087">
    <property type="entry name" value="Znf_C2H2_type"/>
</dbReference>
<evidence type="ECO:0000256" key="6">
    <source>
        <dbReference type="ARBA" id="ARBA00022771"/>
    </source>
</evidence>
<evidence type="ECO:0000256" key="8">
    <source>
        <dbReference type="ARBA" id="ARBA00023015"/>
    </source>
</evidence>
<feature type="domain" description="C2H2-type" evidence="13">
    <location>
        <begin position="337"/>
        <end position="364"/>
    </location>
</feature>
<dbReference type="Gene3D" id="3.30.160.60">
    <property type="entry name" value="Classic Zinc Finger"/>
    <property type="match status" value="6"/>
</dbReference>
<keyword evidence="4" id="KW-0479">Metal-binding</keyword>
<evidence type="ECO:0000259" key="13">
    <source>
        <dbReference type="PROSITE" id="PS50157"/>
    </source>
</evidence>
<dbReference type="GO" id="GO:0006355">
    <property type="term" value="P:regulation of DNA-templated transcription"/>
    <property type="evidence" value="ECO:0007669"/>
    <property type="project" value="InterPro"/>
</dbReference>
<protein>
    <submittedName>
        <fullName evidence="15">Zinc finger protein 135</fullName>
    </submittedName>
</protein>
<reference evidence="15" key="2">
    <citation type="submission" date="2025-09" db="UniProtKB">
        <authorList>
            <consortium name="Ensembl"/>
        </authorList>
    </citation>
    <scope>IDENTIFICATION</scope>
</reference>
<proteinExistence type="inferred from homology"/>
<dbReference type="PRINTS" id="PR00048">
    <property type="entry name" value="ZINCFINGER"/>
</dbReference>
<keyword evidence="16" id="KW-1185">Reference proteome</keyword>
<evidence type="ECO:0000256" key="7">
    <source>
        <dbReference type="ARBA" id="ARBA00022833"/>
    </source>
</evidence>
<dbReference type="GeneTree" id="ENSGT00940000153104"/>
<dbReference type="FunFam" id="3.30.160.60:FF:000631">
    <property type="entry name" value="zinc finger protein 189 isoform X2"/>
    <property type="match status" value="1"/>
</dbReference>
<dbReference type="InterPro" id="IPR036051">
    <property type="entry name" value="KRAB_dom_sf"/>
</dbReference>
<feature type="domain" description="C2H2-type" evidence="13">
    <location>
        <begin position="253"/>
        <end position="280"/>
    </location>
</feature>
<keyword evidence="7" id="KW-0862">Zinc</keyword>
<feature type="domain" description="C2H2-type" evidence="13">
    <location>
        <begin position="281"/>
        <end position="308"/>
    </location>
</feature>
<evidence type="ECO:0000256" key="3">
    <source>
        <dbReference type="ARBA" id="ARBA00006991"/>
    </source>
</evidence>
<dbReference type="SUPFAM" id="SSF57667">
    <property type="entry name" value="beta-beta-alpha zinc fingers"/>
    <property type="match status" value="3"/>
</dbReference>
<dbReference type="PANTHER" id="PTHR16515:SF66">
    <property type="entry name" value="C2H2-TYPE DOMAIN-CONTAINING PROTEIN"/>
    <property type="match status" value="1"/>
</dbReference>
<dbReference type="PANTHER" id="PTHR16515">
    <property type="entry name" value="PR DOMAIN ZINC FINGER PROTEIN"/>
    <property type="match status" value="1"/>
</dbReference>
<keyword evidence="11" id="KW-0539">Nucleus</keyword>
<dbReference type="Pfam" id="PF01352">
    <property type="entry name" value="KRAB"/>
    <property type="match status" value="1"/>
</dbReference>
<evidence type="ECO:0000256" key="9">
    <source>
        <dbReference type="ARBA" id="ARBA00023125"/>
    </source>
</evidence>
<feature type="domain" description="C2H2-type" evidence="13">
    <location>
        <begin position="365"/>
        <end position="389"/>
    </location>
</feature>
<dbReference type="FunFam" id="3.30.160.60:FF:000016">
    <property type="entry name" value="zinc finger protein 37 homolog"/>
    <property type="match status" value="1"/>
</dbReference>
<comment type="similarity">
    <text evidence="3">Belongs to the krueppel C2H2-type zinc-finger protein family.</text>
</comment>
<evidence type="ECO:0000313" key="15">
    <source>
        <dbReference type="Ensembl" id="ENSPSMP00000025703.1"/>
    </source>
</evidence>
<evidence type="ECO:0000256" key="1">
    <source>
        <dbReference type="ARBA" id="ARBA00003767"/>
    </source>
</evidence>
<name>A0A8C9A182_PROSS</name>
<keyword evidence="6 12" id="KW-0863">Zinc-finger</keyword>
<dbReference type="SMART" id="SM00355">
    <property type="entry name" value="ZnF_C2H2"/>
    <property type="match status" value="6"/>
</dbReference>
<evidence type="ECO:0000313" key="16">
    <source>
        <dbReference type="Proteomes" id="UP000694414"/>
    </source>
</evidence>
<dbReference type="FunFam" id="3.30.160.60:FF:002343">
    <property type="entry name" value="Zinc finger protein 33A"/>
    <property type="match status" value="1"/>
</dbReference>
<evidence type="ECO:0000256" key="4">
    <source>
        <dbReference type="ARBA" id="ARBA00022723"/>
    </source>
</evidence>
<dbReference type="GO" id="GO:0003677">
    <property type="term" value="F:DNA binding"/>
    <property type="evidence" value="ECO:0007669"/>
    <property type="project" value="UniProtKB-KW"/>
</dbReference>
<keyword evidence="8" id="KW-0805">Transcription regulation</keyword>
<dbReference type="CDD" id="cd07765">
    <property type="entry name" value="KRAB_A-box"/>
    <property type="match status" value="1"/>
</dbReference>
<dbReference type="Gene3D" id="6.10.140.140">
    <property type="match status" value="1"/>
</dbReference>
<dbReference type="PROSITE" id="PS50157">
    <property type="entry name" value="ZINC_FINGER_C2H2_2"/>
    <property type="match status" value="6"/>
</dbReference>
<dbReference type="AlphaFoldDB" id="A0A8C9A182"/>
<evidence type="ECO:0000259" key="14">
    <source>
        <dbReference type="PROSITE" id="PS50805"/>
    </source>
</evidence>
<comment type="function">
    <text evidence="1">May be involved in transcriptional regulation.</text>
</comment>
<keyword evidence="9" id="KW-0238">DNA-binding</keyword>
<dbReference type="Pfam" id="PF00096">
    <property type="entry name" value="zf-C2H2"/>
    <property type="match status" value="6"/>
</dbReference>
<dbReference type="SMART" id="SM00349">
    <property type="entry name" value="KRAB"/>
    <property type="match status" value="1"/>
</dbReference>
<reference evidence="15" key="1">
    <citation type="submission" date="2025-08" db="UniProtKB">
        <authorList>
            <consortium name="Ensembl"/>
        </authorList>
    </citation>
    <scope>IDENTIFICATION</scope>
</reference>
<evidence type="ECO:0000256" key="10">
    <source>
        <dbReference type="ARBA" id="ARBA00023163"/>
    </source>
</evidence>
<dbReference type="PROSITE" id="PS50805">
    <property type="entry name" value="KRAB"/>
    <property type="match status" value="1"/>
</dbReference>
<dbReference type="SUPFAM" id="SSF109640">
    <property type="entry name" value="KRAB domain (Kruppel-associated box)"/>
    <property type="match status" value="1"/>
</dbReference>
<dbReference type="Ensembl" id="ENSPSMT00000029769.1">
    <property type="protein sequence ID" value="ENSPSMP00000025703.1"/>
    <property type="gene ID" value="ENSPSMG00000018038.1"/>
</dbReference>
<dbReference type="GO" id="GO:0005634">
    <property type="term" value="C:nucleus"/>
    <property type="evidence" value="ECO:0007669"/>
    <property type="project" value="UniProtKB-SubCell"/>
</dbReference>
<keyword evidence="10" id="KW-0804">Transcription</keyword>
<dbReference type="InterPro" id="IPR001909">
    <property type="entry name" value="KRAB"/>
</dbReference>
<keyword evidence="5" id="KW-0677">Repeat</keyword>
<dbReference type="GO" id="GO:0008270">
    <property type="term" value="F:zinc ion binding"/>
    <property type="evidence" value="ECO:0007669"/>
    <property type="project" value="UniProtKB-KW"/>
</dbReference>
<feature type="domain" description="C2H2-type" evidence="13">
    <location>
        <begin position="309"/>
        <end position="336"/>
    </location>
</feature>
<feature type="domain" description="KRAB" evidence="14">
    <location>
        <begin position="23"/>
        <end position="94"/>
    </location>
</feature>
<gene>
    <name evidence="15" type="primary">ZNF135</name>
</gene>
<dbReference type="InterPro" id="IPR050331">
    <property type="entry name" value="Zinc_finger"/>
</dbReference>
<evidence type="ECO:0000256" key="5">
    <source>
        <dbReference type="ARBA" id="ARBA00022737"/>
    </source>
</evidence>
<feature type="domain" description="C2H2-type" evidence="13">
    <location>
        <begin position="225"/>
        <end position="252"/>
    </location>
</feature>
<dbReference type="FunFam" id="3.30.160.60:FF:000250">
    <property type="entry name" value="zinc finger protein 197 isoform X1"/>
    <property type="match status" value="1"/>
</dbReference>
<dbReference type="Proteomes" id="UP000694414">
    <property type="component" value="Unplaced"/>
</dbReference>
<dbReference type="FunFam" id="3.30.160.60:FF:000737">
    <property type="entry name" value="Zinc finger protein 565"/>
    <property type="match status" value="2"/>
</dbReference>
<dbReference type="PROSITE" id="PS00028">
    <property type="entry name" value="ZINC_FINGER_C2H2_1"/>
    <property type="match status" value="6"/>
</dbReference>